<feature type="region of interest" description="Disordered" evidence="1">
    <location>
        <begin position="2498"/>
        <end position="2537"/>
    </location>
</feature>
<dbReference type="CDD" id="cd02440">
    <property type="entry name" value="AdoMet_MTases"/>
    <property type="match status" value="1"/>
</dbReference>
<dbReference type="PRINTS" id="PR00507">
    <property type="entry name" value="N12N6MTFRASE"/>
</dbReference>
<feature type="domain" description="Helicase C-terminal" evidence="2">
    <location>
        <begin position="1764"/>
        <end position="1941"/>
    </location>
</feature>
<dbReference type="PANTHER" id="PTHR41313:SF1">
    <property type="entry name" value="DNA METHYLASE ADENINE-SPECIFIC DOMAIN-CONTAINING PROTEIN"/>
    <property type="match status" value="1"/>
</dbReference>
<dbReference type="GO" id="GO:0005524">
    <property type="term" value="F:ATP binding"/>
    <property type="evidence" value="ECO:0007669"/>
    <property type="project" value="InterPro"/>
</dbReference>
<dbReference type="Pfam" id="PF02384">
    <property type="entry name" value="N6_Mtase"/>
    <property type="match status" value="1"/>
</dbReference>
<dbReference type="Gene3D" id="3.40.50.300">
    <property type="entry name" value="P-loop containing nucleotide triphosphate hydrolases"/>
    <property type="match status" value="2"/>
</dbReference>
<dbReference type="SMART" id="SM00490">
    <property type="entry name" value="HELICc"/>
    <property type="match status" value="1"/>
</dbReference>
<feature type="compositionally biased region" description="Basic and acidic residues" evidence="1">
    <location>
        <begin position="2511"/>
        <end position="2522"/>
    </location>
</feature>
<dbReference type="Pfam" id="PF00271">
    <property type="entry name" value="Helicase_C"/>
    <property type="match status" value="1"/>
</dbReference>
<dbReference type="Proteomes" id="UP000283727">
    <property type="component" value="Unassembled WGS sequence"/>
</dbReference>
<evidence type="ECO:0000256" key="1">
    <source>
        <dbReference type="SAM" id="MobiDB-lite"/>
    </source>
</evidence>
<sequence length="2537" mass="280600">MVRKRLYAKRTASAEYEQLDLFGLLEEEQRQADRTAEQVRGYEITVGHVAVQRLRARGADDETIAAVAAEYRENRLRGLGRRDARIAAENKLGVGAATPGETTPQPVVKRFTQSSGTENNIEERNDDGRDDMDRPAAQGALRAAPQGDGAAPGGASGTVQQVGGAVQGVHPQQPARNPEHAHQLADGQPSAAVQGDDDGQRARGASAGHREAHEGTPGADHGPADGVQAPAQPDGLPEGGTADDRPGPAQRDERGAGGVDEHGDPRDRGKLLASLDSQRARSPRERAEANIAAIRTLKALDGNGDEPLSTEQTDTLRGYSGWGGCADAFSDKPEWAALAAEIRELLDDDEYAQARASTLTAYYTPGPVVKAMWDALDIGSAPIQVLEPGCGVGNFMAGIPENIKAHVSGVELDPVSARIAAALNPDATILNADLADCTIHPGFDLAIGNVPYSGDISLDYRTMDGGTSRLPLHDYFVERSVDALRPGGVAMLLTSRYTLDKRSETMRADLARKAELVGVVRLPSSTFARQAGTEAVTDVLVLRKRERTLDRTPDETWIHSAPIAVPGYQDVTVNVNQAVADDMPAHAVGDIRPVIGRFGGDFDVVFQGDAEQVGERLHGLLSSQMQISQAGPLTPETTGPVARAEIVVRPDHVAPFEYSVDQRGVVWYGDGITVTEIAHGQGDEARRLRGMIRLRDLARELQRLELDPARVDDPCVEAKRAELDRAYDRFTGEFGRLCDRANQRAYSGEESGCHLVMALEETDEKGRFVGKAKCLSQRTISPVPPMPDHADSLDDALNISLDRDGRVDLELIARLADTTVEEAEAGLGDRIIRNPDTGTVMPAEDYLAGDVGTRLDHVTAMAEHLRRRAGTEAMTQFAASTYATPEDMPATERAGEWISEAGADVWRSLKDPYSAESYRDPAPVIERINDGRHGWTMGWNRNPELVLALAWRAVEELPESHARVTLERSDTGERKPWHAPAWHQSHGTSPLWDALCWTWRDGDAPQHYAPILADRDMPVRDLALFVHKIAHTDRLETADKTAILSNLFESWRADDANGRPVWTDTTIGGMARTLMPGTDDHTRLAERLATDMSLSEWIWGIACDMPEDLRQGQKHNAYGAPPRAIDARPDDYQAFRARREEQLERWRELPEHAAAARADQADAERLEHVAGMLKRVQPTPLETEQIKAPLGTPWIPAKDIHDFMMETFNVRGHGLTPGKLAQYSVDWIPQLGQWRVGYSGGSDIDYKAARMYGTEDRNPFQLLEACLNNAQITVTKDSPTETTPAGKPKRVKDQKATMAAIEKANAIRDTWNQWVFRDHARAQRLTALYNRRFNSLRPRHVDGSYLTTPGIAHGVALRPHQKDVAARALRSDEGTLIAHVVGAGKTFEGVALSHEARRLGKASKPMLVVPNHLVSQWAGDVLRLYPASRILVMDKDAQRNPESVRRFWGRVATGDWDAVIVPESRFSQLHVSKEHRLRNMRARVEEFTLAVKAAAQARGDKDPTVKRLEAARKSAETAMQRLRDGKESRDDKALAGIEFESLGVDMLIVDEAHHFKNLGVPVASADLGMQLSSAAKCEDLLDKCEWLREAGHGGNIAFMTGTPVSNSMSELYNMQRYLAPGTLKAQGLDTFAAWAGAYGQVVPTVELKPEGNGFQVKQRFARFQNLPELMNAVKQFTDMITNDDIQLPLPELEQVPVPVPITDRQKEEMEELSDRADRVRDGDVPPEIDNLLRITGDGRKIALDPKLLKGHENDRPLENGKIQACAENVARIWHEETPRLGTQLVFCDSSTPASGGWNAYQDLKDRLIRLGVPAEQIAFVHDAGDNPAKRERLFAKVRSGEIRVLMGSTQKLGTGTNVQERLAAIHDLDCPWRPADLEQRLGRIQRQGNTYGHVRDYRYVTEGTFDAYSYQTVERKQRFISQLMSSKSPAREAADLDADVVTLANIKALATGDPDIQRRMTLENEINQLKLLRASWAQQKADTRRDIGQQLQPRIEGIRQAIREKTDDKPLASKALSIHQTARMNGRWEGMTINGQPVGDRQTACRLLHQATHQAHDGDTIAEYDGLSVIARRAATTGRITLAVKAIHEHESGTEMPGPYLTGPSSIVSQLDRIVRNMATDPGKLTERLADAEGELAAAQETLAEPFAHEDEYRQKQAELERLTSKPDEPRETESRDQETKERSAGMPLTTENARRLLEQDPDITEVTQGGNAMGHYLEARLTDGRAVQIDFHDNPAWKDTDRLAGRIEVSYANRPQAEWQYDDNDMADREHTVIDPADPAAEKTLAKAVEGWERAGGLHAARASEKTNHLAATRPPEEYAYRWRKPGDPDRHIAYLSTAFDRDQAMRARENAGYLVTKVEEDPAILYERHRKASCLHASHILERYDSPDPAAVGILHGIVSEVNAHNPENDIAAYLTYPSDKAVQLADDGLTEADIAEKREMGGWDPRKDPLMRINEQGDWTGVTQQQADQLVWDNRDEILARASYDSELSTWTLHQLDQLKEPQPAQSLDRDRPEPDREAPAQTESTTKRRGPRL</sequence>
<feature type="compositionally biased region" description="Basic and acidic residues" evidence="1">
    <location>
        <begin position="242"/>
        <end position="270"/>
    </location>
</feature>
<dbReference type="Gene3D" id="3.40.50.150">
    <property type="entry name" value="Vaccinia Virus protein VP39"/>
    <property type="match status" value="1"/>
</dbReference>
<dbReference type="GO" id="GO:0008170">
    <property type="term" value="F:N-methyltransferase activity"/>
    <property type="evidence" value="ECO:0007669"/>
    <property type="project" value="InterPro"/>
</dbReference>
<gene>
    <name evidence="3" type="ORF">DW137_10290</name>
</gene>
<protein>
    <submittedName>
        <fullName evidence="3">Methyltransferase</fullName>
    </submittedName>
</protein>
<dbReference type="SUPFAM" id="SSF53335">
    <property type="entry name" value="S-adenosyl-L-methionine-dependent methyltransferases"/>
    <property type="match status" value="1"/>
</dbReference>
<dbReference type="SUPFAM" id="SSF52540">
    <property type="entry name" value="P-loop containing nucleoside triphosphate hydrolases"/>
    <property type="match status" value="2"/>
</dbReference>
<feature type="region of interest" description="Disordered" evidence="1">
    <location>
        <begin position="93"/>
        <end position="286"/>
    </location>
</feature>
<name>A0A415C2M9_BIFBI</name>
<comment type="caution">
    <text evidence="3">The sequence shown here is derived from an EMBL/GenBank/DDBJ whole genome shotgun (WGS) entry which is preliminary data.</text>
</comment>
<dbReference type="GO" id="GO:0003677">
    <property type="term" value="F:DNA binding"/>
    <property type="evidence" value="ECO:0007669"/>
    <property type="project" value="InterPro"/>
</dbReference>
<feature type="region of interest" description="Disordered" evidence="1">
    <location>
        <begin position="2145"/>
        <end position="2189"/>
    </location>
</feature>
<dbReference type="EMBL" id="QRLR01000008">
    <property type="protein sequence ID" value="RHJ21676.1"/>
    <property type="molecule type" value="Genomic_DNA"/>
</dbReference>
<dbReference type="InterPro" id="IPR027417">
    <property type="entry name" value="P-loop_NTPase"/>
</dbReference>
<dbReference type="InterPro" id="IPR052933">
    <property type="entry name" value="DNA_Protect_Modify"/>
</dbReference>
<accession>A0A415C2M9</accession>
<dbReference type="PANTHER" id="PTHR41313">
    <property type="entry name" value="ADENINE-SPECIFIC METHYLTRANSFERASE"/>
    <property type="match status" value="1"/>
</dbReference>
<dbReference type="SMART" id="SM00487">
    <property type="entry name" value="DEXDc"/>
    <property type="match status" value="1"/>
</dbReference>
<dbReference type="InterPro" id="IPR003356">
    <property type="entry name" value="DNA_methylase_A-5"/>
</dbReference>
<feature type="compositionally biased region" description="Basic and acidic residues" evidence="1">
    <location>
        <begin position="121"/>
        <end position="134"/>
    </location>
</feature>
<feature type="compositionally biased region" description="Low complexity" evidence="1">
    <location>
        <begin position="157"/>
        <end position="173"/>
    </location>
</feature>
<dbReference type="InterPro" id="IPR014001">
    <property type="entry name" value="Helicase_ATP-bd"/>
</dbReference>
<feature type="compositionally biased region" description="Polar residues" evidence="1">
    <location>
        <begin position="100"/>
        <end position="119"/>
    </location>
</feature>
<dbReference type="PROSITE" id="PS51194">
    <property type="entry name" value="HELICASE_CTER"/>
    <property type="match status" value="1"/>
</dbReference>
<dbReference type="Pfam" id="PF04851">
    <property type="entry name" value="ResIII"/>
    <property type="match status" value="1"/>
</dbReference>
<dbReference type="InterPro" id="IPR029063">
    <property type="entry name" value="SAM-dependent_MTases_sf"/>
</dbReference>
<organism evidence="3 4">
    <name type="scientific">Bifidobacterium bifidum</name>
    <dbReference type="NCBI Taxonomy" id="1681"/>
    <lineage>
        <taxon>Bacteria</taxon>
        <taxon>Bacillati</taxon>
        <taxon>Actinomycetota</taxon>
        <taxon>Actinomycetes</taxon>
        <taxon>Bifidobacteriales</taxon>
        <taxon>Bifidobacteriaceae</taxon>
        <taxon>Bifidobacterium</taxon>
    </lineage>
</organism>
<keyword evidence="3" id="KW-0808">Transferase</keyword>
<evidence type="ECO:0000313" key="3">
    <source>
        <dbReference type="EMBL" id="RHJ21676.1"/>
    </source>
</evidence>
<evidence type="ECO:0000259" key="2">
    <source>
        <dbReference type="PROSITE" id="PS51194"/>
    </source>
</evidence>
<dbReference type="InterPro" id="IPR006935">
    <property type="entry name" value="Helicase/UvrB_N"/>
</dbReference>
<feature type="compositionally biased region" description="Basic and acidic residues" evidence="1">
    <location>
        <begin position="2147"/>
        <end position="2184"/>
    </location>
</feature>
<evidence type="ECO:0000313" key="4">
    <source>
        <dbReference type="Proteomes" id="UP000283727"/>
    </source>
</evidence>
<dbReference type="GO" id="GO:0016787">
    <property type="term" value="F:hydrolase activity"/>
    <property type="evidence" value="ECO:0007669"/>
    <property type="project" value="InterPro"/>
</dbReference>
<proteinExistence type="predicted"/>
<dbReference type="InterPro" id="IPR001650">
    <property type="entry name" value="Helicase_C-like"/>
</dbReference>
<dbReference type="GO" id="GO:0032259">
    <property type="term" value="P:methylation"/>
    <property type="evidence" value="ECO:0007669"/>
    <property type="project" value="UniProtKB-KW"/>
</dbReference>
<keyword evidence="3" id="KW-0489">Methyltransferase</keyword>
<reference evidence="3 4" key="1">
    <citation type="submission" date="2018-08" db="EMBL/GenBank/DDBJ databases">
        <title>A genome reference for cultivated species of the human gut microbiota.</title>
        <authorList>
            <person name="Zou Y."/>
            <person name="Xue W."/>
            <person name="Luo G."/>
        </authorList>
    </citation>
    <scope>NUCLEOTIDE SEQUENCE [LARGE SCALE GENOMIC DNA]</scope>
    <source>
        <strain evidence="3 4">AM12-10</strain>
    </source>
</reference>